<evidence type="ECO:0000313" key="2">
    <source>
        <dbReference type="EMBL" id="KZP33164.1"/>
    </source>
</evidence>
<dbReference type="OrthoDB" id="2338662at2759"/>
<sequence length="535" mass="57645">MFNFAVVLSAVVASVSAQTWCNKNYMSSEPVVPPGGNFPTPASSTEPLLALRCAPVIRPYLAEDSQSPAGILIDAPVTYTQIAGAEPITLSSGSLAVTISANGTTLGTANVPLNATKYEIPFSLGTLVAQKDAYNISCTATYNNQSFAASTALSYLPDPTNSSVTKMDLRTGALMAKPANGKGGKYDYVFPIGFYTSFDGYLTSNLSVINDLKEQGFTVIHPVPTFSNLTALAEVLDRMEEVGMYFMYDMRINYMNATAVTEQVNMIKSRPNLLVWYTGDEPDGTADPLTATSTAYDLIYSLDGYHPVSLVLNCQDYQYTAYTSGTDIVMQDAYMIGNNVTYSNEWNNTCTPDFGDCGCDNCQGNFEDISNRMDEFKERNFINGWERTKAVWTVPQAFGGSEYWAREPTGYEWLVQSIIAVNHGGLGIIPWEDPTPADIKGNASALAKALPSMKPYIFSPNATFANLTSNQVDVGMWTVGGKTLLLAANMAYEQVTLKLPAALKGQQGTQVFDGGAAASGSGIIFQSTGTGAFVF</sequence>
<keyword evidence="3" id="KW-1185">Reference proteome</keyword>
<proteinExistence type="predicted"/>
<protein>
    <recommendedName>
        <fullName evidence="4">Glycoside hydrolase family 2 protein</fullName>
    </recommendedName>
</protein>
<evidence type="ECO:0008006" key="4">
    <source>
        <dbReference type="Google" id="ProtNLM"/>
    </source>
</evidence>
<dbReference type="SUPFAM" id="SSF51445">
    <property type="entry name" value="(Trans)glycosidases"/>
    <property type="match status" value="1"/>
</dbReference>
<dbReference type="EMBL" id="KV417483">
    <property type="protein sequence ID" value="KZP33164.1"/>
    <property type="molecule type" value="Genomic_DNA"/>
</dbReference>
<accession>A0A166VXL1</accession>
<name>A0A166VXL1_9AGAM</name>
<reference evidence="2 3" key="1">
    <citation type="journal article" date="2016" name="Mol. Biol. Evol.">
        <title>Comparative Genomics of Early-Diverging Mushroom-Forming Fungi Provides Insights into the Origins of Lignocellulose Decay Capabilities.</title>
        <authorList>
            <person name="Nagy L.G."/>
            <person name="Riley R."/>
            <person name="Tritt A."/>
            <person name="Adam C."/>
            <person name="Daum C."/>
            <person name="Floudas D."/>
            <person name="Sun H."/>
            <person name="Yadav J.S."/>
            <person name="Pangilinan J."/>
            <person name="Larsson K.H."/>
            <person name="Matsuura K."/>
            <person name="Barry K."/>
            <person name="Labutti K."/>
            <person name="Kuo R."/>
            <person name="Ohm R.A."/>
            <person name="Bhattacharya S.S."/>
            <person name="Shirouzu T."/>
            <person name="Yoshinaga Y."/>
            <person name="Martin F.M."/>
            <person name="Grigoriev I.V."/>
            <person name="Hibbett D.S."/>
        </authorList>
    </citation>
    <scope>NUCLEOTIDE SEQUENCE [LARGE SCALE GENOMIC DNA]</scope>
    <source>
        <strain evidence="2 3">CBS 109695</strain>
    </source>
</reference>
<evidence type="ECO:0000313" key="3">
    <source>
        <dbReference type="Proteomes" id="UP000076532"/>
    </source>
</evidence>
<organism evidence="2 3">
    <name type="scientific">Athelia psychrophila</name>
    <dbReference type="NCBI Taxonomy" id="1759441"/>
    <lineage>
        <taxon>Eukaryota</taxon>
        <taxon>Fungi</taxon>
        <taxon>Dikarya</taxon>
        <taxon>Basidiomycota</taxon>
        <taxon>Agaricomycotina</taxon>
        <taxon>Agaricomycetes</taxon>
        <taxon>Agaricomycetidae</taxon>
        <taxon>Atheliales</taxon>
        <taxon>Atheliaceae</taxon>
        <taxon>Athelia</taxon>
    </lineage>
</organism>
<dbReference type="STRING" id="436010.A0A166VXL1"/>
<dbReference type="InterPro" id="IPR017853">
    <property type="entry name" value="GH"/>
</dbReference>
<dbReference type="Proteomes" id="UP000076532">
    <property type="component" value="Unassembled WGS sequence"/>
</dbReference>
<gene>
    <name evidence="2" type="ORF">FIBSPDRAFT_916135</name>
</gene>
<dbReference type="AlphaFoldDB" id="A0A166VXL1"/>
<keyword evidence="1" id="KW-0732">Signal</keyword>
<dbReference type="Gene3D" id="3.20.20.80">
    <property type="entry name" value="Glycosidases"/>
    <property type="match status" value="1"/>
</dbReference>
<feature type="signal peptide" evidence="1">
    <location>
        <begin position="1"/>
        <end position="17"/>
    </location>
</feature>
<evidence type="ECO:0000256" key="1">
    <source>
        <dbReference type="SAM" id="SignalP"/>
    </source>
</evidence>
<feature type="chain" id="PRO_5007881505" description="Glycoside hydrolase family 2 protein" evidence="1">
    <location>
        <begin position="18"/>
        <end position="535"/>
    </location>
</feature>